<name>A0AA88A3E7_FICCA</name>
<evidence type="ECO:0000256" key="1">
    <source>
        <dbReference type="SAM" id="MobiDB-lite"/>
    </source>
</evidence>
<dbReference type="EMBL" id="BTGU01000018">
    <property type="protein sequence ID" value="GMN44175.1"/>
    <property type="molecule type" value="Genomic_DNA"/>
</dbReference>
<feature type="compositionally biased region" description="Basic and acidic residues" evidence="1">
    <location>
        <begin position="11"/>
        <end position="39"/>
    </location>
</feature>
<reference evidence="2" key="1">
    <citation type="submission" date="2023-07" db="EMBL/GenBank/DDBJ databases">
        <title>draft genome sequence of fig (Ficus carica).</title>
        <authorList>
            <person name="Takahashi T."/>
            <person name="Nishimura K."/>
        </authorList>
    </citation>
    <scope>NUCLEOTIDE SEQUENCE</scope>
</reference>
<comment type="caution">
    <text evidence="2">The sequence shown here is derived from an EMBL/GenBank/DDBJ whole genome shotgun (WGS) entry which is preliminary data.</text>
</comment>
<protein>
    <submittedName>
        <fullName evidence="2">Uncharacterized protein</fullName>
    </submittedName>
</protein>
<gene>
    <name evidence="2" type="ORF">TIFTF001_013375</name>
</gene>
<proteinExistence type="predicted"/>
<sequence>MRGRKRAGIQPKRESVAERVAGRGLDDGNVRKSDSKDRQQQQAKVKNFPQGEVEVFHRRRWQRPEVRLQGRVAAVREGEAYHR</sequence>
<dbReference type="Proteomes" id="UP001187192">
    <property type="component" value="Unassembled WGS sequence"/>
</dbReference>
<evidence type="ECO:0000313" key="2">
    <source>
        <dbReference type="EMBL" id="GMN44175.1"/>
    </source>
</evidence>
<feature type="region of interest" description="Disordered" evidence="1">
    <location>
        <begin position="1"/>
        <end position="49"/>
    </location>
</feature>
<accession>A0AA88A3E7</accession>
<keyword evidence="3" id="KW-1185">Reference proteome</keyword>
<dbReference type="AlphaFoldDB" id="A0AA88A3E7"/>
<organism evidence="2 3">
    <name type="scientific">Ficus carica</name>
    <name type="common">Common fig</name>
    <dbReference type="NCBI Taxonomy" id="3494"/>
    <lineage>
        <taxon>Eukaryota</taxon>
        <taxon>Viridiplantae</taxon>
        <taxon>Streptophyta</taxon>
        <taxon>Embryophyta</taxon>
        <taxon>Tracheophyta</taxon>
        <taxon>Spermatophyta</taxon>
        <taxon>Magnoliopsida</taxon>
        <taxon>eudicotyledons</taxon>
        <taxon>Gunneridae</taxon>
        <taxon>Pentapetalae</taxon>
        <taxon>rosids</taxon>
        <taxon>fabids</taxon>
        <taxon>Rosales</taxon>
        <taxon>Moraceae</taxon>
        <taxon>Ficeae</taxon>
        <taxon>Ficus</taxon>
    </lineage>
</organism>
<evidence type="ECO:0000313" key="3">
    <source>
        <dbReference type="Proteomes" id="UP001187192"/>
    </source>
</evidence>